<feature type="transmembrane region" description="Helical" evidence="6">
    <location>
        <begin position="120"/>
        <end position="140"/>
    </location>
</feature>
<feature type="domain" description="Response regulatory" evidence="8">
    <location>
        <begin position="504"/>
        <end position="624"/>
    </location>
</feature>
<evidence type="ECO:0000259" key="8">
    <source>
        <dbReference type="PROSITE" id="PS50110"/>
    </source>
</evidence>
<name>Q01U34_SOLUE</name>
<feature type="coiled-coil region" evidence="5">
    <location>
        <begin position="237"/>
        <end position="264"/>
    </location>
</feature>
<dbReference type="Pfam" id="PF00072">
    <property type="entry name" value="Response_reg"/>
    <property type="match status" value="1"/>
</dbReference>
<feature type="transmembrane region" description="Helical" evidence="6">
    <location>
        <begin position="94"/>
        <end position="114"/>
    </location>
</feature>
<dbReference type="InterPro" id="IPR005467">
    <property type="entry name" value="His_kinase_dom"/>
</dbReference>
<protein>
    <recommendedName>
        <fullName evidence="2">histidine kinase</fullName>
        <ecNumber evidence="2">2.7.13.3</ecNumber>
    </recommendedName>
</protein>
<dbReference type="InterPro" id="IPR036097">
    <property type="entry name" value="HisK_dim/P_sf"/>
</dbReference>
<organism evidence="9">
    <name type="scientific">Solibacter usitatus (strain Ellin6076)</name>
    <dbReference type="NCBI Taxonomy" id="234267"/>
    <lineage>
        <taxon>Bacteria</taxon>
        <taxon>Pseudomonadati</taxon>
        <taxon>Acidobacteriota</taxon>
        <taxon>Terriglobia</taxon>
        <taxon>Bryobacterales</taxon>
        <taxon>Solibacteraceae</taxon>
        <taxon>Candidatus Solibacter</taxon>
    </lineage>
</organism>
<feature type="domain" description="Histidine kinase" evidence="7">
    <location>
        <begin position="273"/>
        <end position="485"/>
    </location>
</feature>
<keyword evidence="3 4" id="KW-0597">Phosphoprotein</keyword>
<reference evidence="9" key="1">
    <citation type="submission" date="2006-10" db="EMBL/GenBank/DDBJ databases">
        <title>Complete sequence of Solibacter usitatus Ellin6076.</title>
        <authorList>
            <consortium name="US DOE Joint Genome Institute"/>
            <person name="Copeland A."/>
            <person name="Lucas S."/>
            <person name="Lapidus A."/>
            <person name="Barry K."/>
            <person name="Detter J.C."/>
            <person name="Glavina del Rio T."/>
            <person name="Hammon N."/>
            <person name="Israni S."/>
            <person name="Dalin E."/>
            <person name="Tice H."/>
            <person name="Pitluck S."/>
            <person name="Thompson L.S."/>
            <person name="Brettin T."/>
            <person name="Bruce D."/>
            <person name="Han C."/>
            <person name="Tapia R."/>
            <person name="Gilna P."/>
            <person name="Schmutz J."/>
            <person name="Larimer F."/>
            <person name="Land M."/>
            <person name="Hauser L."/>
            <person name="Kyrpides N."/>
            <person name="Mikhailova N."/>
            <person name="Janssen P.H."/>
            <person name="Kuske C.R."/>
            <person name="Richardson P."/>
        </authorList>
    </citation>
    <scope>NUCLEOTIDE SEQUENCE</scope>
    <source>
        <strain evidence="9">Ellin6076</strain>
    </source>
</reference>
<dbReference type="CDD" id="cd17546">
    <property type="entry name" value="REC_hyHK_CKI1_RcsC-like"/>
    <property type="match status" value="1"/>
</dbReference>
<dbReference type="Gene3D" id="3.30.565.10">
    <property type="entry name" value="Histidine kinase-like ATPase, C-terminal domain"/>
    <property type="match status" value="1"/>
</dbReference>
<comment type="catalytic activity">
    <reaction evidence="1">
        <text>ATP + protein L-histidine = ADP + protein N-phospho-L-histidine.</text>
        <dbReference type="EC" id="2.7.13.3"/>
    </reaction>
</comment>
<dbReference type="eggNOG" id="COG0784">
    <property type="taxonomic scope" value="Bacteria"/>
</dbReference>
<evidence type="ECO:0000256" key="6">
    <source>
        <dbReference type="SAM" id="Phobius"/>
    </source>
</evidence>
<feature type="transmembrane region" description="Helical" evidence="6">
    <location>
        <begin position="170"/>
        <end position="191"/>
    </location>
</feature>
<proteinExistence type="predicted"/>
<dbReference type="Gene3D" id="1.10.287.130">
    <property type="match status" value="1"/>
</dbReference>
<dbReference type="SUPFAM" id="SSF47384">
    <property type="entry name" value="Homodimeric domain of signal transducing histidine kinase"/>
    <property type="match status" value="1"/>
</dbReference>
<evidence type="ECO:0000256" key="3">
    <source>
        <dbReference type="ARBA" id="ARBA00022553"/>
    </source>
</evidence>
<dbReference type="CDD" id="cd00082">
    <property type="entry name" value="HisKA"/>
    <property type="match status" value="1"/>
</dbReference>
<dbReference type="STRING" id="234267.Acid_5895"/>
<dbReference type="InterPro" id="IPR003594">
    <property type="entry name" value="HATPase_dom"/>
</dbReference>
<dbReference type="PANTHER" id="PTHR43065">
    <property type="entry name" value="SENSOR HISTIDINE KINASE"/>
    <property type="match status" value="1"/>
</dbReference>
<keyword evidence="5" id="KW-0175">Coiled coil</keyword>
<dbReference type="SMART" id="SM00387">
    <property type="entry name" value="HATPase_c"/>
    <property type="match status" value="1"/>
</dbReference>
<dbReference type="OrthoDB" id="114013at2"/>
<sequence>MVPEPVEQSEEKHRKQEVLSAQVHLLHANARLGVCVTIVAAAVLGRLQWGFVADSVIVRWWVYMALVSMARYAAARRFRDASPGVEEHGKWSAVFCLGAGMSGAGWGAAGVLLYPESSLTHQVFLFFVLGGMMLGAASLLAPRPEAFLAFLIPAGLIPAIRLLFQGDETHVAMGLLAGVFTVALLVTTGRIHQTIDSSLKLQFENRDLVESLRAATRQTEALNQTLELRVQERTAELSRSTEQLRREIANRELMEEELLRARKLESLGVLAGGIAHDFNNFLTIIRGNIEVAMERLQPDDPVQEIVAETATACRRAELLASQLLTFAKGGAPVRRLASVKDIVTDAVQLLRAGSSVSVDVSIAADLRFAYLDAGQIGQVIHNLLRNAREAMGEGGIIEVRAENVVCPDAIDTDPRVRIAIRDYGRGIPADIRPRIFDPYFTTKPGASGLGLATVYAIVAKHEGHILVESMPGVGSVFTVDLPASNEVPAAPIPAEAKPQRGTERLLVMDDEEALRKVLNTVLTRLGYEVRTARDGAETIVLYEEAMAAGSPFDAVLLDLTVSGGMGGVETAAKLKELNPSVRLVVSSGYSASSVMSDFRRYGFDAVLPKPWTSAAVSEVVRRVLLTAPDRKAD</sequence>
<dbReference type="InterPro" id="IPR001789">
    <property type="entry name" value="Sig_transdc_resp-reg_receiver"/>
</dbReference>
<dbReference type="EMBL" id="CP000473">
    <property type="protein sequence ID" value="ABJ86836.1"/>
    <property type="molecule type" value="Genomic_DNA"/>
</dbReference>
<dbReference type="PROSITE" id="PS50110">
    <property type="entry name" value="RESPONSE_REGULATORY"/>
    <property type="match status" value="1"/>
</dbReference>
<accession>Q01U34</accession>
<dbReference type="HOGENOM" id="CLU_000445_114_51_0"/>
<dbReference type="eggNOG" id="COG4191">
    <property type="taxonomic scope" value="Bacteria"/>
</dbReference>
<dbReference type="AlphaFoldDB" id="Q01U34"/>
<feature type="transmembrane region" description="Helical" evidence="6">
    <location>
        <begin position="147"/>
        <end position="164"/>
    </location>
</feature>
<dbReference type="InterPro" id="IPR004358">
    <property type="entry name" value="Sig_transdc_His_kin-like_C"/>
</dbReference>
<dbReference type="Pfam" id="PF02518">
    <property type="entry name" value="HATPase_c"/>
    <property type="match status" value="1"/>
</dbReference>
<keyword evidence="9" id="KW-0808">Transferase</keyword>
<dbReference type="SUPFAM" id="SSF55874">
    <property type="entry name" value="ATPase domain of HSP90 chaperone/DNA topoisomerase II/histidine kinase"/>
    <property type="match status" value="1"/>
</dbReference>
<gene>
    <name evidence="9" type="ordered locus">Acid_5895</name>
</gene>
<evidence type="ECO:0000259" key="7">
    <source>
        <dbReference type="PROSITE" id="PS50109"/>
    </source>
</evidence>
<feature type="modified residue" description="4-aspartylphosphate" evidence="4">
    <location>
        <position position="558"/>
    </location>
</feature>
<dbReference type="InParanoid" id="Q01U34"/>
<keyword evidence="6" id="KW-1133">Transmembrane helix</keyword>
<evidence type="ECO:0000256" key="5">
    <source>
        <dbReference type="SAM" id="Coils"/>
    </source>
</evidence>
<dbReference type="InterPro" id="IPR003661">
    <property type="entry name" value="HisK_dim/P_dom"/>
</dbReference>
<dbReference type="SMART" id="SM00388">
    <property type="entry name" value="HisKA"/>
    <property type="match status" value="1"/>
</dbReference>
<dbReference type="PRINTS" id="PR00344">
    <property type="entry name" value="BCTRLSENSOR"/>
</dbReference>
<evidence type="ECO:0000256" key="2">
    <source>
        <dbReference type="ARBA" id="ARBA00012438"/>
    </source>
</evidence>
<feature type="transmembrane region" description="Helical" evidence="6">
    <location>
        <begin position="57"/>
        <end position="74"/>
    </location>
</feature>
<dbReference type="SUPFAM" id="SSF52172">
    <property type="entry name" value="CheY-like"/>
    <property type="match status" value="1"/>
</dbReference>
<dbReference type="EC" id="2.7.13.3" evidence="2"/>
<evidence type="ECO:0000256" key="1">
    <source>
        <dbReference type="ARBA" id="ARBA00000085"/>
    </source>
</evidence>
<keyword evidence="9" id="KW-0418">Kinase</keyword>
<dbReference type="InterPro" id="IPR011006">
    <property type="entry name" value="CheY-like_superfamily"/>
</dbReference>
<evidence type="ECO:0000313" key="9">
    <source>
        <dbReference type="EMBL" id="ABJ86836.1"/>
    </source>
</evidence>
<dbReference type="SMART" id="SM00448">
    <property type="entry name" value="REC"/>
    <property type="match status" value="1"/>
</dbReference>
<dbReference type="InterPro" id="IPR036890">
    <property type="entry name" value="HATPase_C_sf"/>
</dbReference>
<keyword evidence="6" id="KW-0812">Transmembrane</keyword>
<evidence type="ECO:0000256" key="4">
    <source>
        <dbReference type="PROSITE-ProRule" id="PRU00169"/>
    </source>
</evidence>
<dbReference type="GO" id="GO:0000155">
    <property type="term" value="F:phosphorelay sensor kinase activity"/>
    <property type="evidence" value="ECO:0007669"/>
    <property type="project" value="InterPro"/>
</dbReference>
<keyword evidence="6" id="KW-0472">Membrane</keyword>
<dbReference type="PANTHER" id="PTHR43065:SF42">
    <property type="entry name" value="TWO-COMPONENT SENSOR PPRA"/>
    <property type="match status" value="1"/>
</dbReference>
<dbReference type="Gene3D" id="3.40.50.2300">
    <property type="match status" value="1"/>
</dbReference>
<dbReference type="PROSITE" id="PS50109">
    <property type="entry name" value="HIS_KIN"/>
    <property type="match status" value="1"/>
</dbReference>
<feature type="transmembrane region" description="Helical" evidence="6">
    <location>
        <begin position="32"/>
        <end position="51"/>
    </location>
</feature>
<dbReference type="KEGG" id="sus:Acid_5895"/>